<dbReference type="EnsemblMetazoa" id="GBRI033633-RA">
    <property type="protein sequence ID" value="GBRI033633-PA"/>
    <property type="gene ID" value="GBRI033633"/>
</dbReference>
<proteinExistence type="predicted"/>
<organism evidence="2 3">
    <name type="scientific">Glossina brevipalpis</name>
    <dbReference type="NCBI Taxonomy" id="37001"/>
    <lineage>
        <taxon>Eukaryota</taxon>
        <taxon>Metazoa</taxon>
        <taxon>Ecdysozoa</taxon>
        <taxon>Arthropoda</taxon>
        <taxon>Hexapoda</taxon>
        <taxon>Insecta</taxon>
        <taxon>Pterygota</taxon>
        <taxon>Neoptera</taxon>
        <taxon>Endopterygota</taxon>
        <taxon>Diptera</taxon>
        <taxon>Brachycera</taxon>
        <taxon>Muscomorpha</taxon>
        <taxon>Hippoboscoidea</taxon>
        <taxon>Glossinidae</taxon>
        <taxon>Glossina</taxon>
    </lineage>
</organism>
<reference evidence="3" key="1">
    <citation type="submission" date="2014-03" db="EMBL/GenBank/DDBJ databases">
        <authorList>
            <person name="Aksoy S."/>
            <person name="Warren W."/>
            <person name="Wilson R.K."/>
        </authorList>
    </citation>
    <scope>NUCLEOTIDE SEQUENCE [LARGE SCALE GENOMIC DNA]</scope>
    <source>
        <strain evidence="3">IAEA</strain>
    </source>
</reference>
<keyword evidence="3" id="KW-1185">Reference proteome</keyword>
<feature type="transmembrane region" description="Helical" evidence="1">
    <location>
        <begin position="71"/>
        <end position="92"/>
    </location>
</feature>
<evidence type="ECO:0000313" key="3">
    <source>
        <dbReference type="Proteomes" id="UP000091820"/>
    </source>
</evidence>
<reference evidence="2" key="2">
    <citation type="submission" date="2020-05" db="UniProtKB">
        <authorList>
            <consortium name="EnsemblMetazoa"/>
        </authorList>
    </citation>
    <scope>IDENTIFICATION</scope>
    <source>
        <strain evidence="2">IAEA</strain>
    </source>
</reference>
<evidence type="ECO:0000256" key="1">
    <source>
        <dbReference type="SAM" id="Phobius"/>
    </source>
</evidence>
<dbReference type="VEuPathDB" id="VectorBase:GBRI033633"/>
<name>A0A1A9WV57_9MUSC</name>
<keyword evidence="1" id="KW-0472">Membrane</keyword>
<evidence type="ECO:0000313" key="2">
    <source>
        <dbReference type="EnsemblMetazoa" id="GBRI033633-PA"/>
    </source>
</evidence>
<dbReference type="Proteomes" id="UP000091820">
    <property type="component" value="Unassembled WGS sequence"/>
</dbReference>
<protein>
    <submittedName>
        <fullName evidence="2">Uncharacterized protein</fullName>
    </submittedName>
</protein>
<keyword evidence="1" id="KW-0812">Transmembrane</keyword>
<sequence length="154" mass="17454">MPSEALAQLRNFMDGRNDEEHTEIKFKHFTYLSRTLSFMSRNLSLESQLAGKMVVAAEATAVRRTVPRSELFWVEVLTVAVLLMGSFIAQFIVVAEIFAVETIGAWVMEPIGFAFTSILRRFIGFLTKSFLICTVSGTYHSHHIFPNAYEIPED</sequence>
<dbReference type="AlphaFoldDB" id="A0A1A9WV57"/>
<accession>A0A1A9WV57</accession>
<feature type="transmembrane region" description="Helical" evidence="1">
    <location>
        <begin position="98"/>
        <end position="119"/>
    </location>
</feature>
<keyword evidence="1" id="KW-1133">Transmembrane helix</keyword>